<sequence length="617" mass="70727">MLNILGTLFFFLSLNGYNFVLKKMGVTRYLAWITTMAIQILMLYAFAMLDFLQAGIIGVTSLGGLFFIWSLVEYIRQPDVKAYQKESVHYFDIWMVLFGIAFIVVLAKSPLIHYDNYSHWATIVKYMVFEGHLPVAHQSLVTFTSYPPALALFITHFVTWVGFSAGNMLIGQFLLIWSALYAMFGMVRDRTRALNTFIIAAAIAVALIFNISIRLNNLLVDFVLPLLAIVGIVGIYIYRRKLALQITHTTIFIAVLLLSKNSGMFYAVILAIYLCYQIIKNSTHQKSILKIRQALGFTGLSLILGYLPFYWWQNHVAQTFAGVSKHEISLQAYESQVTHEGQQMFTVIAHKMTTQVFSLNSLSSIGFLLVNLTLIIIWAVLKFGLHKQNILLKVLIALDVIMVAYYLSIYAMYVVSMPYPEAIVLAGFERYMSSIVVFNLLVGAMAITIAIDYAFYEPNIEQRNFYSYSSVISKQIYQWTAFILFVFATILMLSELNGTEFSNEQNMHTLPVELTQIAKPQYRLNNKKVLIVDPHKDMVKSQYTELVGRYYFFDGNVTARENFMMSAADFKQTVNSYDYIVIPEWHSTFSTMTRKVYHQHIRTGMYKVENNHLVKVD</sequence>
<dbReference type="KEGG" id="wso:WSWS_00704"/>
<organism evidence="1 2">
    <name type="scientific">Weissella soli</name>
    <dbReference type="NCBI Taxonomy" id="155866"/>
    <lineage>
        <taxon>Bacteria</taxon>
        <taxon>Bacillati</taxon>
        <taxon>Bacillota</taxon>
        <taxon>Bacilli</taxon>
        <taxon>Lactobacillales</taxon>
        <taxon>Lactobacillaceae</taxon>
        <taxon>Weissella</taxon>
    </lineage>
</organism>
<dbReference type="RefSeq" id="WP_237342600.1">
    <property type="nucleotide sequence ID" value="NZ_BJYO01000002.1"/>
</dbReference>
<evidence type="ECO:0000313" key="2">
    <source>
        <dbReference type="Proteomes" id="UP000254912"/>
    </source>
</evidence>
<dbReference type="GeneID" id="94545908"/>
<gene>
    <name evidence="1" type="ORF">DFP99_0333</name>
</gene>
<dbReference type="Proteomes" id="UP000254912">
    <property type="component" value="Unassembled WGS sequence"/>
</dbReference>
<accession>A0A288Q921</accession>
<keyword evidence="1" id="KW-0808">Transferase</keyword>
<name>A0A288Q921_9LACO</name>
<reference evidence="1 2" key="1">
    <citation type="submission" date="2018-07" db="EMBL/GenBank/DDBJ databases">
        <title>Genomic Encyclopedia of Type Strains, Phase III (KMG-III): the genomes of soil and plant-associated and newly described type strains.</title>
        <authorList>
            <person name="Whitman W."/>
        </authorList>
    </citation>
    <scope>NUCLEOTIDE SEQUENCE [LARGE SCALE GENOMIC DNA]</scope>
    <source>
        <strain evidence="1 2">CECT 7031</strain>
    </source>
</reference>
<dbReference type="AlphaFoldDB" id="A0A288Q921"/>
<dbReference type="EMBL" id="QRAS01000001">
    <property type="protein sequence ID" value="RDL11912.1"/>
    <property type="molecule type" value="Genomic_DNA"/>
</dbReference>
<comment type="caution">
    <text evidence="1">The sequence shown here is derived from an EMBL/GenBank/DDBJ whole genome shotgun (WGS) entry which is preliminary data.</text>
</comment>
<dbReference type="GO" id="GO:0016740">
    <property type="term" value="F:transferase activity"/>
    <property type="evidence" value="ECO:0007669"/>
    <property type="project" value="UniProtKB-KW"/>
</dbReference>
<evidence type="ECO:0000313" key="1">
    <source>
        <dbReference type="EMBL" id="RDL11912.1"/>
    </source>
</evidence>
<proteinExistence type="predicted"/>
<protein>
    <submittedName>
        <fullName evidence="1">4-amino-4-deoxy-L-arabinose transferase-like glycosyltransferase</fullName>
    </submittedName>
</protein>
<keyword evidence="2" id="KW-1185">Reference proteome</keyword>